<proteinExistence type="predicted"/>
<accession>A0A0V0TBG7</accession>
<organism evidence="1 2">
    <name type="scientific">Trichinella murrelli</name>
    <dbReference type="NCBI Taxonomy" id="144512"/>
    <lineage>
        <taxon>Eukaryota</taxon>
        <taxon>Metazoa</taxon>
        <taxon>Ecdysozoa</taxon>
        <taxon>Nematoda</taxon>
        <taxon>Enoplea</taxon>
        <taxon>Dorylaimia</taxon>
        <taxon>Trichinellida</taxon>
        <taxon>Trichinellidae</taxon>
        <taxon>Trichinella</taxon>
    </lineage>
</organism>
<dbReference type="Proteomes" id="UP000055048">
    <property type="component" value="Unassembled WGS sequence"/>
</dbReference>
<comment type="caution">
    <text evidence="1">The sequence shown here is derived from an EMBL/GenBank/DDBJ whole genome shotgun (WGS) entry which is preliminary data.</text>
</comment>
<sequence length="60" mass="6616">MNGSGFTLIFDLPSTSLLSAFDGFCLTAEQDAKTISRFCKGALFNAYYFIASMHLSCLMF</sequence>
<gene>
    <name evidence="1" type="ORF">T05_9634</name>
</gene>
<evidence type="ECO:0000313" key="1">
    <source>
        <dbReference type="EMBL" id="KRX36277.1"/>
    </source>
</evidence>
<reference evidence="1 2" key="1">
    <citation type="submission" date="2015-01" db="EMBL/GenBank/DDBJ databases">
        <title>Evolution of Trichinella species and genotypes.</title>
        <authorList>
            <person name="Korhonen P.K."/>
            <person name="Edoardo P."/>
            <person name="Giuseppe L.R."/>
            <person name="Gasser R.B."/>
        </authorList>
    </citation>
    <scope>NUCLEOTIDE SEQUENCE [LARGE SCALE GENOMIC DNA]</scope>
    <source>
        <strain evidence="1">ISS417</strain>
    </source>
</reference>
<dbReference type="AlphaFoldDB" id="A0A0V0TBG7"/>
<keyword evidence="2" id="KW-1185">Reference proteome</keyword>
<evidence type="ECO:0000313" key="2">
    <source>
        <dbReference type="Proteomes" id="UP000055048"/>
    </source>
</evidence>
<dbReference type="EMBL" id="JYDJ01000375">
    <property type="protein sequence ID" value="KRX36277.1"/>
    <property type="molecule type" value="Genomic_DNA"/>
</dbReference>
<name>A0A0V0TBG7_9BILA</name>
<protein>
    <submittedName>
        <fullName evidence="1">Uncharacterized protein</fullName>
    </submittedName>
</protein>